<proteinExistence type="predicted"/>
<protein>
    <submittedName>
        <fullName evidence="1">Uncharacterized protein</fullName>
    </submittedName>
</protein>
<dbReference type="EMBL" id="KK118697">
    <property type="protein sequence ID" value="KFM73623.1"/>
    <property type="molecule type" value="Genomic_DNA"/>
</dbReference>
<reference evidence="1 2" key="1">
    <citation type="submission" date="2013-11" db="EMBL/GenBank/DDBJ databases">
        <title>Genome sequencing of Stegodyphus mimosarum.</title>
        <authorList>
            <person name="Bechsgaard J."/>
        </authorList>
    </citation>
    <scope>NUCLEOTIDE SEQUENCE [LARGE SCALE GENOMIC DNA]</scope>
</reference>
<name>A0A087U8D4_STEMI</name>
<feature type="non-terminal residue" evidence="1">
    <location>
        <position position="146"/>
    </location>
</feature>
<dbReference type="Proteomes" id="UP000054359">
    <property type="component" value="Unassembled WGS sequence"/>
</dbReference>
<evidence type="ECO:0000313" key="2">
    <source>
        <dbReference type="Proteomes" id="UP000054359"/>
    </source>
</evidence>
<dbReference type="AlphaFoldDB" id="A0A087U8D4"/>
<organism evidence="1 2">
    <name type="scientific">Stegodyphus mimosarum</name>
    <name type="common">African social velvet spider</name>
    <dbReference type="NCBI Taxonomy" id="407821"/>
    <lineage>
        <taxon>Eukaryota</taxon>
        <taxon>Metazoa</taxon>
        <taxon>Ecdysozoa</taxon>
        <taxon>Arthropoda</taxon>
        <taxon>Chelicerata</taxon>
        <taxon>Arachnida</taxon>
        <taxon>Araneae</taxon>
        <taxon>Araneomorphae</taxon>
        <taxon>Entelegynae</taxon>
        <taxon>Eresoidea</taxon>
        <taxon>Eresidae</taxon>
        <taxon>Stegodyphus</taxon>
    </lineage>
</organism>
<keyword evidence="2" id="KW-1185">Reference proteome</keyword>
<accession>A0A087U8D4</accession>
<sequence>MSKSKKKLPIIDPRTGKNVLEAVNKFSSPPQDKELPDENVVAENRNAESSETAFDENHYCNSETDIRNFYNKIDVDYINAANNKTQACDESSFISTSNNIMRNLNVSLFNSSDEESKEAVSQTVSANVNENSLANKNFEMYHDMGL</sequence>
<evidence type="ECO:0000313" key="1">
    <source>
        <dbReference type="EMBL" id="KFM73623.1"/>
    </source>
</evidence>
<gene>
    <name evidence="1" type="ORF">X975_05929</name>
</gene>